<dbReference type="AlphaFoldDB" id="I3IL68"/>
<keyword evidence="2" id="KW-1185">Reference proteome</keyword>
<comment type="caution">
    <text evidence="1">The sequence shown here is derived from an EMBL/GenBank/DDBJ whole genome shotgun (WGS) entry which is preliminary data.</text>
</comment>
<organism evidence="1 2">
    <name type="scientific">Candidatus Jettenia caeni</name>
    <dbReference type="NCBI Taxonomy" id="247490"/>
    <lineage>
        <taxon>Bacteria</taxon>
        <taxon>Pseudomonadati</taxon>
        <taxon>Planctomycetota</taxon>
        <taxon>Candidatus Brocadiia</taxon>
        <taxon>Candidatus Brocadiales</taxon>
        <taxon>Candidatus Brocadiaceae</taxon>
        <taxon>Candidatus Jettenia</taxon>
    </lineage>
</organism>
<evidence type="ECO:0000313" key="2">
    <source>
        <dbReference type="Proteomes" id="UP000002985"/>
    </source>
</evidence>
<proteinExistence type="predicted"/>
<gene>
    <name evidence="1" type="ORF">KSU1_C0867</name>
</gene>
<protein>
    <submittedName>
        <fullName evidence="1">Uncharacterized protein</fullName>
    </submittedName>
</protein>
<name>I3IL68_9BACT</name>
<reference evidence="1 2" key="1">
    <citation type="journal article" date="2012" name="FEBS Lett.">
        <title>Anammox organism KSU-1 expresses a NirK-type copper-containing nitrite reductase instead of a NirS-type with cytochrome cd1.</title>
        <authorList>
            <person name="Hira D."/>
            <person name="Toh H."/>
            <person name="Migita C.T."/>
            <person name="Okubo H."/>
            <person name="Nishiyama T."/>
            <person name="Hattori M."/>
            <person name="Furukawa K."/>
            <person name="Fujii T."/>
        </authorList>
    </citation>
    <scope>NUCLEOTIDE SEQUENCE [LARGE SCALE GENOMIC DNA]</scope>
</reference>
<sequence>MLIGSVKQGKTGEVYLVNRDKIMLTESRFIKNAPFQAACGYGTGSEGY</sequence>
<accession>I3IL68</accession>
<dbReference type="EMBL" id="BAFH01000003">
    <property type="protein sequence ID" value="GAB62463.1"/>
    <property type="molecule type" value="Genomic_DNA"/>
</dbReference>
<evidence type="ECO:0000313" key="1">
    <source>
        <dbReference type="EMBL" id="GAB62463.1"/>
    </source>
</evidence>
<dbReference type="Proteomes" id="UP000002985">
    <property type="component" value="Unassembled WGS sequence"/>
</dbReference>